<proteinExistence type="predicted"/>
<organism evidence="1 2">
    <name type="scientific">Auriscalpium vulgare</name>
    <dbReference type="NCBI Taxonomy" id="40419"/>
    <lineage>
        <taxon>Eukaryota</taxon>
        <taxon>Fungi</taxon>
        <taxon>Dikarya</taxon>
        <taxon>Basidiomycota</taxon>
        <taxon>Agaricomycotina</taxon>
        <taxon>Agaricomycetes</taxon>
        <taxon>Russulales</taxon>
        <taxon>Auriscalpiaceae</taxon>
        <taxon>Auriscalpium</taxon>
    </lineage>
</organism>
<keyword evidence="2" id="KW-1185">Reference proteome</keyword>
<comment type="caution">
    <text evidence="1">The sequence shown here is derived from an EMBL/GenBank/DDBJ whole genome shotgun (WGS) entry which is preliminary data.</text>
</comment>
<evidence type="ECO:0000313" key="1">
    <source>
        <dbReference type="EMBL" id="KAI0053871.1"/>
    </source>
</evidence>
<reference evidence="1" key="2">
    <citation type="journal article" date="2022" name="New Phytol.">
        <title>Evolutionary transition to the ectomycorrhizal habit in the genomes of a hyperdiverse lineage of mushroom-forming fungi.</title>
        <authorList>
            <person name="Looney B."/>
            <person name="Miyauchi S."/>
            <person name="Morin E."/>
            <person name="Drula E."/>
            <person name="Courty P.E."/>
            <person name="Kohler A."/>
            <person name="Kuo A."/>
            <person name="LaButti K."/>
            <person name="Pangilinan J."/>
            <person name="Lipzen A."/>
            <person name="Riley R."/>
            <person name="Andreopoulos W."/>
            <person name="He G."/>
            <person name="Johnson J."/>
            <person name="Nolan M."/>
            <person name="Tritt A."/>
            <person name="Barry K.W."/>
            <person name="Grigoriev I.V."/>
            <person name="Nagy L.G."/>
            <person name="Hibbett D."/>
            <person name="Henrissat B."/>
            <person name="Matheny P.B."/>
            <person name="Labbe J."/>
            <person name="Martin F.M."/>
        </authorList>
    </citation>
    <scope>NUCLEOTIDE SEQUENCE</scope>
    <source>
        <strain evidence="1">FP105234-sp</strain>
    </source>
</reference>
<gene>
    <name evidence="1" type="ORF">FA95DRAFT_9337</name>
</gene>
<protein>
    <submittedName>
        <fullName evidence="1">Uncharacterized protein</fullName>
    </submittedName>
</protein>
<accession>A0ACB8SD95</accession>
<dbReference type="Proteomes" id="UP000814033">
    <property type="component" value="Unassembled WGS sequence"/>
</dbReference>
<dbReference type="EMBL" id="MU275838">
    <property type="protein sequence ID" value="KAI0053871.1"/>
    <property type="molecule type" value="Genomic_DNA"/>
</dbReference>
<name>A0ACB8SD95_9AGAM</name>
<evidence type="ECO:0000313" key="2">
    <source>
        <dbReference type="Proteomes" id="UP000814033"/>
    </source>
</evidence>
<reference evidence="1" key="1">
    <citation type="submission" date="2021-02" db="EMBL/GenBank/DDBJ databases">
        <authorList>
            <consortium name="DOE Joint Genome Institute"/>
            <person name="Ahrendt S."/>
            <person name="Looney B.P."/>
            <person name="Miyauchi S."/>
            <person name="Morin E."/>
            <person name="Drula E."/>
            <person name="Courty P.E."/>
            <person name="Chicoki N."/>
            <person name="Fauchery L."/>
            <person name="Kohler A."/>
            <person name="Kuo A."/>
            <person name="Labutti K."/>
            <person name="Pangilinan J."/>
            <person name="Lipzen A."/>
            <person name="Riley R."/>
            <person name="Andreopoulos W."/>
            <person name="He G."/>
            <person name="Johnson J."/>
            <person name="Barry K.W."/>
            <person name="Grigoriev I.V."/>
            <person name="Nagy L."/>
            <person name="Hibbett D."/>
            <person name="Henrissat B."/>
            <person name="Matheny P.B."/>
            <person name="Labbe J."/>
            <person name="Martin F."/>
        </authorList>
    </citation>
    <scope>NUCLEOTIDE SEQUENCE</scope>
    <source>
        <strain evidence="1">FP105234-sp</strain>
    </source>
</reference>
<sequence length="527" mass="57658">MTVTIDIFPLSSTIDMLGAPDESSAYSVSGHVSISLISTASLFERRRAIRLLLQSLVITFEGQSELVTPETGYSGVRLCSVSQELAPADPMELSNEGHEDSDKPVTWNVVFNVPIPGWLPPTDVFGDCHESPPGTRYTLTAAAKFAHANEPSASYSWLSTLCSPFQFRSKQIHSLAREIVLNRFAVPPASTPLSSPSSYPLCNYSISSIVSTGTKKNGSPIPTDVLSKLQVIATVPEHVSVTDSSMPFTLRLRAADLSNEDASRLSITHFSIELEQVEKHRSTAAAYAAKYPLPRERAQPPNKPLRDPHPVQALYEVGLLVLPQSRHHSIEITSSLLPGCLMAQYPLDGTGHIFDHSDDLDGEQWYTMQTDIPFVHQLPEVERFGGWMANPRLRPTGQSPFFVVKHLMQITIACSYQGAEGGPLATDDLRFSVPISFVRLRPTPMVLPVRVDSLQTTASQSSALSITMPLSLPYSAPDLPAYSQLYYSNGDRKVDYTVPLPLYTPSANSSESSLSREGSEEQKADGL</sequence>